<feature type="domain" description="AAA+ ATPase" evidence="14">
    <location>
        <begin position="149"/>
        <end position="313"/>
    </location>
</feature>
<dbReference type="GO" id="GO:0005886">
    <property type="term" value="C:plasma membrane"/>
    <property type="evidence" value="ECO:0007669"/>
    <property type="project" value="UniProtKB-SubCell"/>
</dbReference>
<organism evidence="16 17">
    <name type="scientific">Ferrovum myxofaciens</name>
    <dbReference type="NCBI Taxonomy" id="416213"/>
    <lineage>
        <taxon>Bacteria</taxon>
        <taxon>Pseudomonadati</taxon>
        <taxon>Pseudomonadota</taxon>
        <taxon>Betaproteobacteria</taxon>
        <taxon>Ferrovales</taxon>
        <taxon>Ferrovaceae</taxon>
        <taxon>Ferrovum</taxon>
    </lineage>
</organism>
<comment type="similarity">
    <text evidence="2">Belongs to the GTP-binding SRP family.</text>
</comment>
<evidence type="ECO:0000256" key="5">
    <source>
        <dbReference type="ARBA" id="ARBA00022475"/>
    </source>
</evidence>
<reference evidence="16" key="1">
    <citation type="submission" date="2021-02" db="EMBL/GenBank/DDBJ databases">
        <title>Comparative genomics of Ferrovum myxofaciens strains, predominant extremophile bacteria forming large biofilm stalactites in acid mine ecosystems.</title>
        <authorList>
            <person name="Burkartova K."/>
            <person name="Ridl J."/>
            <person name="Pajer P."/>
            <person name="Falteisek L."/>
        </authorList>
    </citation>
    <scope>NUCLEOTIDE SEQUENCE</scope>
    <source>
        <strain evidence="16">MI1III</strain>
    </source>
</reference>
<evidence type="ECO:0000313" key="17">
    <source>
        <dbReference type="Proteomes" id="UP000683551"/>
    </source>
</evidence>
<dbReference type="InterPro" id="IPR003593">
    <property type="entry name" value="AAA+_ATPase"/>
</dbReference>
<comment type="function">
    <text evidence="12">Necessary for flagellar biosynthesis. May be involved in translocation of the flagellum.</text>
</comment>
<dbReference type="SMART" id="SM00962">
    <property type="entry name" value="SRP54"/>
    <property type="match status" value="1"/>
</dbReference>
<dbReference type="RefSeq" id="WP_273118133.1">
    <property type="nucleotide sequence ID" value="NZ_CP053675.1"/>
</dbReference>
<keyword evidence="16" id="KW-0969">Cilium</keyword>
<evidence type="ECO:0000256" key="13">
    <source>
        <dbReference type="NCBIfam" id="TIGR03499"/>
    </source>
</evidence>
<evidence type="ECO:0000256" key="12">
    <source>
        <dbReference type="ARBA" id="ARBA00025337"/>
    </source>
</evidence>
<dbReference type="GO" id="GO:0006614">
    <property type="term" value="P:SRP-dependent cotranslational protein targeting to membrane"/>
    <property type="evidence" value="ECO:0007669"/>
    <property type="project" value="UniProtKB-UniRule"/>
</dbReference>
<evidence type="ECO:0000256" key="8">
    <source>
        <dbReference type="ARBA" id="ARBA00022927"/>
    </source>
</evidence>
<keyword evidence="9" id="KW-0342">GTP-binding</keyword>
<dbReference type="InterPro" id="IPR000897">
    <property type="entry name" value="SRP54_GTPase_dom"/>
</dbReference>
<dbReference type="PANTHER" id="PTHR43134">
    <property type="entry name" value="SIGNAL RECOGNITION PARTICLE RECEPTOR SUBUNIT ALPHA"/>
    <property type="match status" value="1"/>
</dbReference>
<dbReference type="GO" id="GO:0005525">
    <property type="term" value="F:GTP binding"/>
    <property type="evidence" value="ECO:0007669"/>
    <property type="project" value="UniProtKB-UniRule"/>
</dbReference>
<evidence type="ECO:0000259" key="15">
    <source>
        <dbReference type="SMART" id="SM00962"/>
    </source>
</evidence>
<evidence type="ECO:0000256" key="9">
    <source>
        <dbReference type="ARBA" id="ARBA00023134"/>
    </source>
</evidence>
<dbReference type="InterPro" id="IPR047040">
    <property type="entry name" value="FlhF__GTPase_dom"/>
</dbReference>
<dbReference type="SMART" id="SM00382">
    <property type="entry name" value="AAA"/>
    <property type="match status" value="1"/>
</dbReference>
<evidence type="ECO:0000256" key="3">
    <source>
        <dbReference type="ARBA" id="ARBA00014919"/>
    </source>
</evidence>
<proteinExistence type="inferred from homology"/>
<evidence type="ECO:0000313" key="16">
    <source>
        <dbReference type="EMBL" id="QWY76528.1"/>
    </source>
</evidence>
<dbReference type="FunFam" id="3.40.50.300:FF:000695">
    <property type="entry name" value="Flagellar biosynthesis regulator FlhF"/>
    <property type="match status" value="1"/>
</dbReference>
<dbReference type="AlphaFoldDB" id="A0A9E6MUN9"/>
<dbReference type="GO" id="GO:0044781">
    <property type="term" value="P:bacterial-type flagellum organization"/>
    <property type="evidence" value="ECO:0007669"/>
    <property type="project" value="UniProtKB-UniRule"/>
</dbReference>
<accession>A0A9E6MUN9</accession>
<keyword evidence="5" id="KW-1003">Cell membrane</keyword>
<evidence type="ECO:0000256" key="1">
    <source>
        <dbReference type="ARBA" id="ARBA00004413"/>
    </source>
</evidence>
<dbReference type="SUPFAM" id="SSF52540">
    <property type="entry name" value="P-loop containing nucleoside triphosphate hydrolases"/>
    <property type="match status" value="1"/>
</dbReference>
<dbReference type="NCBIfam" id="TIGR03499">
    <property type="entry name" value="FlhF"/>
    <property type="match status" value="1"/>
</dbReference>
<evidence type="ECO:0000256" key="4">
    <source>
        <dbReference type="ARBA" id="ARBA00022448"/>
    </source>
</evidence>
<name>A0A9E6MUN9_9PROT</name>
<protein>
    <recommendedName>
        <fullName evidence="3 13">Flagellar biosynthesis protein FlhF</fullName>
    </recommendedName>
</protein>
<feature type="domain" description="SRP54-type proteins GTP-binding" evidence="15">
    <location>
        <begin position="150"/>
        <end position="340"/>
    </location>
</feature>
<dbReference type="Pfam" id="PF00448">
    <property type="entry name" value="SRP54"/>
    <property type="match status" value="1"/>
</dbReference>
<evidence type="ECO:0000256" key="11">
    <source>
        <dbReference type="ARBA" id="ARBA00023225"/>
    </source>
</evidence>
<evidence type="ECO:0000259" key="14">
    <source>
        <dbReference type="SMART" id="SM00382"/>
    </source>
</evidence>
<dbReference type="InterPro" id="IPR027417">
    <property type="entry name" value="P-loop_NTPase"/>
</dbReference>
<dbReference type="CDD" id="cd17873">
    <property type="entry name" value="FlhF"/>
    <property type="match status" value="1"/>
</dbReference>
<evidence type="ECO:0000256" key="10">
    <source>
        <dbReference type="ARBA" id="ARBA00023136"/>
    </source>
</evidence>
<dbReference type="Gene3D" id="1.20.120.1380">
    <property type="entry name" value="Flagellar FlhF biosynthesis protein, N domain"/>
    <property type="match status" value="1"/>
</dbReference>
<dbReference type="EMBL" id="CP071137">
    <property type="protein sequence ID" value="QWY76528.1"/>
    <property type="molecule type" value="Genomic_DNA"/>
</dbReference>
<dbReference type="GO" id="GO:0005047">
    <property type="term" value="F:signal recognition particle binding"/>
    <property type="evidence" value="ECO:0007669"/>
    <property type="project" value="TreeGrafter"/>
</dbReference>
<dbReference type="GeneID" id="301709770"/>
<dbReference type="GO" id="GO:0003924">
    <property type="term" value="F:GTPase activity"/>
    <property type="evidence" value="ECO:0007669"/>
    <property type="project" value="UniProtKB-UniRule"/>
</dbReference>
<keyword evidence="16" id="KW-0282">Flagellum</keyword>
<evidence type="ECO:0000256" key="7">
    <source>
        <dbReference type="ARBA" id="ARBA00022795"/>
    </source>
</evidence>
<keyword evidence="8" id="KW-0653">Protein transport</keyword>
<keyword evidence="6" id="KW-0547">Nucleotide-binding</keyword>
<keyword evidence="4" id="KW-0813">Transport</keyword>
<dbReference type="Gene3D" id="3.40.50.300">
    <property type="entry name" value="P-loop containing nucleotide triphosphate hydrolases"/>
    <property type="match status" value="1"/>
</dbReference>
<evidence type="ECO:0000256" key="6">
    <source>
        <dbReference type="ARBA" id="ARBA00022741"/>
    </source>
</evidence>
<keyword evidence="7" id="KW-1005">Bacterial flagellum biogenesis</keyword>
<keyword evidence="10" id="KW-0472">Membrane</keyword>
<keyword evidence="16" id="KW-0966">Cell projection</keyword>
<dbReference type="PANTHER" id="PTHR43134:SF3">
    <property type="entry name" value="FLAGELLAR BIOSYNTHESIS PROTEIN FLHF"/>
    <property type="match status" value="1"/>
</dbReference>
<dbReference type="InterPro" id="IPR020006">
    <property type="entry name" value="FlhF"/>
</dbReference>
<comment type="subcellular location">
    <subcellularLocation>
        <location evidence="1">Cell membrane</location>
        <topology evidence="1">Peripheral membrane protein</topology>
        <orientation evidence="1">Cytoplasmic side</orientation>
    </subcellularLocation>
</comment>
<evidence type="ECO:0000256" key="2">
    <source>
        <dbReference type="ARBA" id="ARBA00008531"/>
    </source>
</evidence>
<dbReference type="Proteomes" id="UP000683551">
    <property type="component" value="Chromosome"/>
</dbReference>
<dbReference type="GO" id="GO:0015031">
    <property type="term" value="P:protein transport"/>
    <property type="evidence" value="ECO:0007669"/>
    <property type="project" value="UniProtKB-KW"/>
</dbReference>
<sequence>MNAQTRTIRALTARDALRQVRVEMGEDAVILSNRRVGDHVEIVAAAPAALAQLEQGGKNEEKENVSQLVKEIRRLQSDLQGKLVSMATPTVHATKKGKIQRSMVRMGFSSALTEQILDQMPEQAGLSWVTQVLERNLRSLRGDEVIVGGGGVFALVGPTGVGKTTTIAKLAARAVVRYGANRVGLVTTDSYRVGAHEQLRVYGRILGVPVHTVKDGADLKTTLNGLRDKHLVLVDTMGMGQRDGRVQEQNDQLDTLGVRRLLLLNATCNLHTLEDVVRVYRTPNVLGCIPTKLDEALAMGGVLDVAIRHRLPLCYVANGQRVPEDLREANLMALLQATFNSLEMVGYNITLPLEFSLENGGMSHA</sequence>
<gene>
    <name evidence="16" type="primary">flhF</name>
    <name evidence="16" type="ORF">JZL65_08395</name>
</gene>
<keyword evidence="11" id="KW-1006">Bacterial flagellum protein export</keyword>